<evidence type="ECO:0000313" key="3">
    <source>
        <dbReference type="EMBL" id="SEE93692.1"/>
    </source>
</evidence>
<reference evidence="3 4" key="1">
    <citation type="submission" date="2016-10" db="EMBL/GenBank/DDBJ databases">
        <authorList>
            <person name="de Groot N.N."/>
        </authorList>
    </citation>
    <scope>NUCLEOTIDE SEQUENCE [LARGE SCALE GENOMIC DNA]</scope>
    <source>
        <strain evidence="3 4">DSM 22274</strain>
    </source>
</reference>
<dbReference type="Proteomes" id="UP000182725">
    <property type="component" value="Unassembled WGS sequence"/>
</dbReference>
<dbReference type="RefSeq" id="WP_244516936.1">
    <property type="nucleotide sequence ID" value="NZ_FNTV01000001.1"/>
</dbReference>
<dbReference type="PANTHER" id="PTHR30466:SF1">
    <property type="entry name" value="FMN REDUCTASE (NADH) RUTF"/>
    <property type="match status" value="1"/>
</dbReference>
<sequence length="206" mass="22496">MPVSYAHMWTSLWISLETCDDELMELAGTLDIHRVFPQPTTQDQVDEYRRLSAEQASGVAIVSTRLRERDYAATVSSYLSVSYDPPTLLVSLFAEARIAHAVAESGSWALSILTAEQKGHANWLASPGNPVEGLLNQVDFRRGPATGNAVIAGALAYFEVTTTAIHEAATHLLVVGNVVSMGEDAPWNKDQSPLIHYAGDYRRLTP</sequence>
<dbReference type="GO" id="GO:0042602">
    <property type="term" value="F:riboflavin reductase (NADPH) activity"/>
    <property type="evidence" value="ECO:0007669"/>
    <property type="project" value="TreeGrafter"/>
</dbReference>
<proteinExistence type="predicted"/>
<evidence type="ECO:0000259" key="2">
    <source>
        <dbReference type="SMART" id="SM00903"/>
    </source>
</evidence>
<dbReference type="InterPro" id="IPR050268">
    <property type="entry name" value="NADH-dep_flavin_reductase"/>
</dbReference>
<dbReference type="SMART" id="SM00903">
    <property type="entry name" value="Flavin_Reduct"/>
    <property type="match status" value="1"/>
</dbReference>
<dbReference type="InterPro" id="IPR002563">
    <property type="entry name" value="Flavin_Rdtase-like_dom"/>
</dbReference>
<feature type="domain" description="Flavin reductase like" evidence="2">
    <location>
        <begin position="53"/>
        <end position="203"/>
    </location>
</feature>
<dbReference type="Pfam" id="PF01613">
    <property type="entry name" value="Flavin_Reduct"/>
    <property type="match status" value="1"/>
</dbReference>
<dbReference type="GO" id="GO:0010181">
    <property type="term" value="F:FMN binding"/>
    <property type="evidence" value="ECO:0007669"/>
    <property type="project" value="InterPro"/>
</dbReference>
<organism evidence="3 4">
    <name type="scientific">Arthrobacter alpinus</name>
    <dbReference type="NCBI Taxonomy" id="656366"/>
    <lineage>
        <taxon>Bacteria</taxon>
        <taxon>Bacillati</taxon>
        <taxon>Actinomycetota</taxon>
        <taxon>Actinomycetes</taxon>
        <taxon>Micrococcales</taxon>
        <taxon>Micrococcaceae</taxon>
        <taxon>Arthrobacter</taxon>
    </lineage>
</organism>
<accession>A0A1H5MWG9</accession>
<gene>
    <name evidence="3" type="ORF">SAMN04489740_3197</name>
</gene>
<protein>
    <submittedName>
        <fullName evidence="3">NADH-FMN oxidoreductase RutF, flavin reductase (DIM6/NTAB) family</fullName>
    </submittedName>
</protein>
<evidence type="ECO:0000256" key="1">
    <source>
        <dbReference type="ARBA" id="ARBA00023002"/>
    </source>
</evidence>
<name>A0A1H5MWG9_9MICC</name>
<dbReference type="SUPFAM" id="SSF50475">
    <property type="entry name" value="FMN-binding split barrel"/>
    <property type="match status" value="1"/>
</dbReference>
<dbReference type="PANTHER" id="PTHR30466">
    <property type="entry name" value="FLAVIN REDUCTASE"/>
    <property type="match status" value="1"/>
</dbReference>
<dbReference type="GO" id="GO:0006208">
    <property type="term" value="P:pyrimidine nucleobase catabolic process"/>
    <property type="evidence" value="ECO:0007669"/>
    <property type="project" value="TreeGrafter"/>
</dbReference>
<keyword evidence="1" id="KW-0560">Oxidoreductase</keyword>
<dbReference type="InterPro" id="IPR012349">
    <property type="entry name" value="Split_barrel_FMN-bd"/>
</dbReference>
<dbReference type="EMBL" id="FNTV01000001">
    <property type="protein sequence ID" value="SEE93692.1"/>
    <property type="molecule type" value="Genomic_DNA"/>
</dbReference>
<evidence type="ECO:0000313" key="4">
    <source>
        <dbReference type="Proteomes" id="UP000182725"/>
    </source>
</evidence>
<dbReference type="AlphaFoldDB" id="A0A1H5MWG9"/>
<dbReference type="Gene3D" id="2.30.110.10">
    <property type="entry name" value="Electron Transport, Fmn-binding Protein, Chain A"/>
    <property type="match status" value="1"/>
</dbReference>